<dbReference type="OrthoDB" id="9797687at2"/>
<dbReference type="InterPro" id="IPR012347">
    <property type="entry name" value="Ferritin-like"/>
</dbReference>
<evidence type="ECO:0000256" key="2">
    <source>
        <dbReference type="RuleBase" id="RU003875"/>
    </source>
</evidence>
<dbReference type="SUPFAM" id="SSF47240">
    <property type="entry name" value="Ferritin-like"/>
    <property type="match status" value="1"/>
</dbReference>
<dbReference type="PROSITE" id="PS00818">
    <property type="entry name" value="DPS_1"/>
    <property type="match status" value="1"/>
</dbReference>
<dbReference type="Proteomes" id="UP000185783">
    <property type="component" value="Unassembled WGS sequence"/>
</dbReference>
<feature type="coiled-coil region" evidence="3">
    <location>
        <begin position="40"/>
        <end position="67"/>
    </location>
</feature>
<dbReference type="CDD" id="cd01043">
    <property type="entry name" value="DPS"/>
    <property type="match status" value="1"/>
</dbReference>
<reference evidence="5 6" key="1">
    <citation type="submission" date="2016-03" db="EMBL/GenBank/DDBJ databases">
        <title>Genome sequence of Nesiotobacter sp. nov., a moderately halophilic alphaproteobacterium isolated from the Yellow Sea, China.</title>
        <authorList>
            <person name="Zhang G."/>
            <person name="Zhang R."/>
        </authorList>
    </citation>
    <scope>NUCLEOTIDE SEQUENCE [LARGE SCALE GENOMIC DNA]</scope>
    <source>
        <strain evidence="5 6">WB1-6</strain>
    </source>
</reference>
<dbReference type="PRINTS" id="PR01346">
    <property type="entry name" value="HELNAPAPROT"/>
</dbReference>
<evidence type="ECO:0000313" key="6">
    <source>
        <dbReference type="Proteomes" id="UP000185783"/>
    </source>
</evidence>
<dbReference type="PANTHER" id="PTHR42932">
    <property type="entry name" value="GENERAL STRESS PROTEIN 20U"/>
    <property type="match status" value="1"/>
</dbReference>
<dbReference type="Pfam" id="PF00210">
    <property type="entry name" value="Ferritin"/>
    <property type="match status" value="1"/>
</dbReference>
<keyword evidence="3" id="KW-0175">Coiled coil</keyword>
<organism evidence="5 6">
    <name type="scientific">Pseudovibrio exalbescens</name>
    <dbReference type="NCBI Taxonomy" id="197461"/>
    <lineage>
        <taxon>Bacteria</taxon>
        <taxon>Pseudomonadati</taxon>
        <taxon>Pseudomonadota</taxon>
        <taxon>Alphaproteobacteria</taxon>
        <taxon>Hyphomicrobiales</taxon>
        <taxon>Stappiaceae</taxon>
        <taxon>Pseudovibrio</taxon>
    </lineage>
</organism>
<evidence type="ECO:0000259" key="4">
    <source>
        <dbReference type="Pfam" id="PF00210"/>
    </source>
</evidence>
<evidence type="ECO:0000313" key="5">
    <source>
        <dbReference type="EMBL" id="OKL43884.1"/>
    </source>
</evidence>
<dbReference type="RefSeq" id="WP_036490403.1">
    <property type="nucleotide sequence ID" value="NZ_LVVZ01000016.1"/>
</dbReference>
<evidence type="ECO:0000256" key="1">
    <source>
        <dbReference type="ARBA" id="ARBA00009497"/>
    </source>
</evidence>
<dbReference type="EMBL" id="LVVZ01000016">
    <property type="protein sequence ID" value="OKL43884.1"/>
    <property type="molecule type" value="Genomic_DNA"/>
</dbReference>
<dbReference type="AlphaFoldDB" id="A0A1U7JGR8"/>
<gene>
    <name evidence="5" type="ORF">A3843_11240</name>
</gene>
<proteinExistence type="inferred from homology"/>
<sequence length="146" mass="16281">MEKNSLEAQLGDALKIIYGIYYKTQNYHWNVEGPNFISLHQLFEEQYDALKDQIDDLAELIRGLDQKVTFSLKDIAEADAIGPVKVEASAQEMLNDLVADYTVAEKAFAAIVEAAAERNDEVVTGFASEALTAYRKTKWMLKSSAA</sequence>
<accession>A0A1U7JGR8</accession>
<feature type="domain" description="Ferritin/DPS" evidence="4">
    <location>
        <begin position="8"/>
        <end position="143"/>
    </location>
</feature>
<comment type="caution">
    <text evidence="5">The sequence shown here is derived from an EMBL/GenBank/DDBJ whole genome shotgun (WGS) entry which is preliminary data.</text>
</comment>
<dbReference type="PIRSF" id="PIRSF005900">
    <property type="entry name" value="Dps"/>
    <property type="match status" value="1"/>
</dbReference>
<dbReference type="STRING" id="197461.A3843_11240"/>
<dbReference type="PANTHER" id="PTHR42932:SF3">
    <property type="entry name" value="DNA PROTECTION DURING STARVATION PROTEIN"/>
    <property type="match status" value="1"/>
</dbReference>
<keyword evidence="6" id="KW-1185">Reference proteome</keyword>
<dbReference type="InterPro" id="IPR009078">
    <property type="entry name" value="Ferritin-like_SF"/>
</dbReference>
<dbReference type="InterPro" id="IPR002177">
    <property type="entry name" value="DPS_DNA-bd"/>
</dbReference>
<dbReference type="GO" id="GO:0016722">
    <property type="term" value="F:oxidoreductase activity, acting on metal ions"/>
    <property type="evidence" value="ECO:0007669"/>
    <property type="project" value="InterPro"/>
</dbReference>
<evidence type="ECO:0000256" key="3">
    <source>
        <dbReference type="SAM" id="Coils"/>
    </source>
</evidence>
<dbReference type="InterPro" id="IPR023188">
    <property type="entry name" value="DPS_DNA-bd_CS"/>
</dbReference>
<dbReference type="InterPro" id="IPR008331">
    <property type="entry name" value="Ferritin_DPS_dom"/>
</dbReference>
<name>A0A1U7JGR8_9HYPH</name>
<comment type="similarity">
    <text evidence="1 2">Belongs to the Dps family.</text>
</comment>
<protein>
    <recommendedName>
        <fullName evidence="4">Ferritin/DPS domain-containing protein</fullName>
    </recommendedName>
</protein>
<dbReference type="Gene3D" id="1.20.1260.10">
    <property type="match status" value="1"/>
</dbReference>
<dbReference type="GO" id="GO:0008199">
    <property type="term" value="F:ferric iron binding"/>
    <property type="evidence" value="ECO:0007669"/>
    <property type="project" value="InterPro"/>
</dbReference>